<evidence type="ECO:0000256" key="1">
    <source>
        <dbReference type="SAM" id="MobiDB-lite"/>
    </source>
</evidence>
<organism evidence="2 3">
    <name type="scientific">Herbaspirillum huttiense subsp. lycopersici</name>
    <dbReference type="NCBI Taxonomy" id="3074428"/>
    <lineage>
        <taxon>Bacteria</taxon>
        <taxon>Pseudomonadati</taxon>
        <taxon>Pseudomonadota</taxon>
        <taxon>Betaproteobacteria</taxon>
        <taxon>Burkholderiales</taxon>
        <taxon>Oxalobacteraceae</taxon>
        <taxon>Herbaspirillum</taxon>
    </lineage>
</organism>
<reference evidence="2" key="1">
    <citation type="submission" date="2023-09" db="EMBL/GenBank/DDBJ databases">
        <title>Description of first Herbaspirillum huttiense subsp. nephrolepsisexaltata and Herbaspirillum huttiense subsp. lycopersicon.</title>
        <authorList>
            <person name="Poudel M."/>
            <person name="Sharma A."/>
            <person name="Goss E."/>
            <person name="Tapia J.H."/>
            <person name="Harmon C.M."/>
            <person name="Jones J.B."/>
        </authorList>
    </citation>
    <scope>NUCLEOTIDE SEQUENCE</scope>
    <source>
        <strain evidence="2">SE1</strain>
    </source>
</reference>
<accession>A0ABU2EGZ7</accession>
<protein>
    <submittedName>
        <fullName evidence="2">Uncharacterized protein</fullName>
    </submittedName>
</protein>
<keyword evidence="3" id="KW-1185">Reference proteome</keyword>
<proteinExistence type="predicted"/>
<sequence>MKRKRGDPANEFQGKLSAEEVRVMFEQMKEQRKKRAPALRAGVKAPQEQEVKLEDG</sequence>
<dbReference type="EMBL" id="JAVLSJ010000001">
    <property type="protein sequence ID" value="MDR9847057.1"/>
    <property type="molecule type" value="Genomic_DNA"/>
</dbReference>
<feature type="region of interest" description="Disordered" evidence="1">
    <location>
        <begin position="30"/>
        <end position="56"/>
    </location>
</feature>
<name>A0ABU2EGZ7_9BURK</name>
<feature type="compositionally biased region" description="Basic and acidic residues" evidence="1">
    <location>
        <begin position="47"/>
        <end position="56"/>
    </location>
</feature>
<dbReference type="Proteomes" id="UP001246576">
    <property type="component" value="Unassembled WGS sequence"/>
</dbReference>
<comment type="caution">
    <text evidence="2">The sequence shown here is derived from an EMBL/GenBank/DDBJ whole genome shotgun (WGS) entry which is preliminary data.</text>
</comment>
<dbReference type="RefSeq" id="WP_310839479.1">
    <property type="nucleotide sequence ID" value="NZ_JAVLSJ010000001.1"/>
</dbReference>
<gene>
    <name evidence="2" type="ORF">RI048_02405</name>
</gene>
<evidence type="ECO:0000313" key="3">
    <source>
        <dbReference type="Proteomes" id="UP001246576"/>
    </source>
</evidence>
<evidence type="ECO:0000313" key="2">
    <source>
        <dbReference type="EMBL" id="MDR9847057.1"/>
    </source>
</evidence>